<dbReference type="InterPro" id="IPR001878">
    <property type="entry name" value="Znf_CCHC"/>
</dbReference>
<dbReference type="PROSITE" id="PS50878">
    <property type="entry name" value="RT_POL"/>
    <property type="match status" value="1"/>
</dbReference>
<dbReference type="GO" id="GO:0008270">
    <property type="term" value="F:zinc ion binding"/>
    <property type="evidence" value="ECO:0007669"/>
    <property type="project" value="UniProtKB-KW"/>
</dbReference>
<evidence type="ECO:0000313" key="5">
    <source>
        <dbReference type="EMBL" id="KAI0493816.1"/>
    </source>
</evidence>
<proteinExistence type="predicted"/>
<feature type="domain" description="CCHC-type" evidence="3">
    <location>
        <begin position="270"/>
        <end position="283"/>
    </location>
</feature>
<dbReference type="InterPro" id="IPR000477">
    <property type="entry name" value="RT_dom"/>
</dbReference>
<dbReference type="Pfam" id="PF00078">
    <property type="entry name" value="RVT_1"/>
    <property type="match status" value="1"/>
</dbReference>
<feature type="region of interest" description="Disordered" evidence="2">
    <location>
        <begin position="440"/>
        <end position="477"/>
    </location>
</feature>
<dbReference type="GO" id="GO:0003676">
    <property type="term" value="F:nucleic acid binding"/>
    <property type="evidence" value="ECO:0007669"/>
    <property type="project" value="InterPro"/>
</dbReference>
<dbReference type="PANTHER" id="PTHR33116">
    <property type="entry name" value="REVERSE TRANSCRIPTASE ZINC-BINDING DOMAIN-CONTAINING PROTEIN-RELATED-RELATED"/>
    <property type="match status" value="1"/>
</dbReference>
<name>A0A8T3AB87_DENNO</name>
<keyword evidence="1" id="KW-0479">Metal-binding</keyword>
<dbReference type="InterPro" id="IPR025836">
    <property type="entry name" value="Zn_knuckle_CX2CX4HX4C"/>
</dbReference>
<dbReference type="PROSITE" id="PS50158">
    <property type="entry name" value="ZF_CCHC"/>
    <property type="match status" value="1"/>
</dbReference>
<evidence type="ECO:0000259" key="3">
    <source>
        <dbReference type="PROSITE" id="PS50158"/>
    </source>
</evidence>
<comment type="caution">
    <text evidence="5">The sequence shown here is derived from an EMBL/GenBank/DDBJ whole genome shotgun (WGS) entry which is preliminary data.</text>
</comment>
<feature type="domain" description="Reverse transcriptase" evidence="4">
    <location>
        <begin position="526"/>
        <end position="819"/>
    </location>
</feature>
<accession>A0A8T3AB87</accession>
<dbReference type="EMBL" id="JAGYWB010000017">
    <property type="protein sequence ID" value="KAI0493816.1"/>
    <property type="molecule type" value="Genomic_DNA"/>
</dbReference>
<gene>
    <name evidence="5" type="ORF">KFK09_023941</name>
</gene>
<sequence length="1426" mass="163100">MEVPGKGKIKSSDKFLKISGRQFQKQIEKEIDMFPIPANVAETSELRKEVGNNENSKICLENYTTVNDMNGTRLEDRIAEDRNTNSNMENVRTCTTGELGKCEELLEVMPQRINSANIKNAWSKNKNIKVANLDFGDCIAEDGCTIKLHKEKVSILNNSTWFVNGNIIGIEKWNKKFDPNSLEGLSAPIWIRMPNLPLFCWDEVNICRIASMVGKPYLIDGNMFQWSRREFGRVCVCIKLNDKLPTGVWVEGEEGKFYQKIEYERLPNLCFECGKIGHDKKECAKSIFLNKENSDLLKKDWSKNINEEDIEEVNQPTDDKIHNVESFGPWMMVNYGKKNVNNNWYRKPAVLDNKTSKSSQPKQYVAVKKQASSETTPETDSVIPVNNSFIVLEELEDGEINESSLNDNLGRIDTKNDAKGSPVIVVNKGEMNEKESVGMISNSIGNKEIDNSSQSSKKKKSKQLKDLGPINASTRSRRMDMEGKELNKLKEDLMEEILELQIKESSLGHLTDQDYWILKEKVLELNSTLARLNTWWKQRAKVNWLNEGDGNFRFFHNFASARRNINKIIKVKDEDGNMVEDQVLMEEVFMRFFQKKWEFRGSKMEGWPDPNICLNDQDRRLLEEDLTIDEVLHVLKQLEENTSPVDMEQAYDSMAWASLKGILDYFKFPPKFSKLIMECVVDPMFSIIINGNCSKWIHARSGFRQGCPLSTILFILCSQLLSNAFYHSSCGIKLCPEGPRISHLLYADDVIMFSKANKKEVLGVKRILHNFCEWTGQKINYSKSIILFGKNVERKRKRSLSRIMGFKYVKDFLYLGVKMALRRLKKEDFQFIIDKVLKKLNQWDSKCLSLSGKIILVKSILLALPIYHSTHSLVPKKLLADLDRICREFIWNKKNGIKGMHYVNWNDMCKPIEYGGRGLHSNIKIAPALRARLAWRFVQNQNSLLHFVMDAKYGNKLMNGNPNGNNSAAFKILNEGFNTLNPIVKWEIVNGKSVDAFKDTWILDKSINKWPTFVIPVDDNSIMVEDFISEGIWDAQNLRKFFGKDFIDIIMKTQIFKDKEADFLVLIKQNSGMTIPGLIKKAEASGLEVDLLWKWIKKAKLNSWVETFWWRLKRNAIPSMHFLCCRRIAKNANYPRGCDCNEDMEHIVCGCLKIKEIIQHLNHWGFGFPLFNSIEQCLRWMEINVSKKGMMVKLYCILVFLSWKSRNKRLHGGTEDNSSFIASEAIVQASVSNKYSFSNMGFWDVNQSLRLSNAWHPPPPNWIKVNVDASLISSYKAGIAAVFRDSKGRFLYAYGKSFIHWDIGQLELLAINSIKEEIKEWMFKYDGILIEGDNSNIISYFKKTRNKGKLKEDGGGLAELRALGDGMGELQASGGGSMKVMASSGRLEKLRASSGGLAKVRASSGGPAKVRASLVVLQKRGPQVVV</sequence>
<keyword evidence="1" id="KW-0863">Zinc-finger</keyword>
<evidence type="ECO:0000256" key="1">
    <source>
        <dbReference type="PROSITE-ProRule" id="PRU00047"/>
    </source>
</evidence>
<dbReference type="Proteomes" id="UP000829196">
    <property type="component" value="Unassembled WGS sequence"/>
</dbReference>
<organism evidence="5 6">
    <name type="scientific">Dendrobium nobile</name>
    <name type="common">Orchid</name>
    <dbReference type="NCBI Taxonomy" id="94219"/>
    <lineage>
        <taxon>Eukaryota</taxon>
        <taxon>Viridiplantae</taxon>
        <taxon>Streptophyta</taxon>
        <taxon>Embryophyta</taxon>
        <taxon>Tracheophyta</taxon>
        <taxon>Spermatophyta</taxon>
        <taxon>Magnoliopsida</taxon>
        <taxon>Liliopsida</taxon>
        <taxon>Asparagales</taxon>
        <taxon>Orchidaceae</taxon>
        <taxon>Epidendroideae</taxon>
        <taxon>Malaxideae</taxon>
        <taxon>Dendrobiinae</taxon>
        <taxon>Dendrobium</taxon>
    </lineage>
</organism>
<dbReference type="Pfam" id="PF14392">
    <property type="entry name" value="zf-CCHC_4"/>
    <property type="match status" value="1"/>
</dbReference>
<dbReference type="OrthoDB" id="685916at2759"/>
<evidence type="ECO:0000259" key="4">
    <source>
        <dbReference type="PROSITE" id="PS50878"/>
    </source>
</evidence>
<evidence type="ECO:0000313" key="6">
    <source>
        <dbReference type="Proteomes" id="UP000829196"/>
    </source>
</evidence>
<dbReference type="PANTHER" id="PTHR33116:SF78">
    <property type="entry name" value="OS12G0587133 PROTEIN"/>
    <property type="match status" value="1"/>
</dbReference>
<keyword evidence="6" id="KW-1185">Reference proteome</keyword>
<protein>
    <submittedName>
        <fullName evidence="5">Uncharacterized protein</fullName>
    </submittedName>
</protein>
<evidence type="ECO:0000256" key="2">
    <source>
        <dbReference type="SAM" id="MobiDB-lite"/>
    </source>
</evidence>
<keyword evidence="1" id="KW-0862">Zinc</keyword>
<reference evidence="5" key="1">
    <citation type="journal article" date="2022" name="Front. Genet.">
        <title>Chromosome-Scale Assembly of the Dendrobium nobile Genome Provides Insights Into the Molecular Mechanism of the Biosynthesis of the Medicinal Active Ingredient of Dendrobium.</title>
        <authorList>
            <person name="Xu Q."/>
            <person name="Niu S.-C."/>
            <person name="Li K.-L."/>
            <person name="Zheng P.-J."/>
            <person name="Zhang X.-J."/>
            <person name="Jia Y."/>
            <person name="Liu Y."/>
            <person name="Niu Y.-X."/>
            <person name="Yu L.-H."/>
            <person name="Chen D.-F."/>
            <person name="Zhang G.-Q."/>
        </authorList>
    </citation>
    <scope>NUCLEOTIDE SEQUENCE</scope>
    <source>
        <tissue evidence="5">Leaf</tissue>
    </source>
</reference>